<reference evidence="10" key="1">
    <citation type="submission" date="2016-05" db="EMBL/GenBank/DDBJ databases">
        <title>Paenibacillus oryzae. sp. nov., isolated from the rice root.</title>
        <authorList>
            <person name="Zhang J."/>
            <person name="Zhang X."/>
        </authorList>
    </citation>
    <scope>NUCLEOTIDE SEQUENCE [LARGE SCALE GENOMIC DNA]</scope>
    <source>
        <strain evidence="10">KCTC13222</strain>
    </source>
</reference>
<dbReference type="GO" id="GO:0009051">
    <property type="term" value="P:pentose-phosphate shunt, oxidative branch"/>
    <property type="evidence" value="ECO:0007669"/>
    <property type="project" value="TreeGrafter"/>
</dbReference>
<sequence>MKPATFVLFGATGDLAKRKIYPALYQLFVDQKLPSSFSLIGLGRRELSHETFQSNVEQSLLNFSRSEVKDAAVIKKFLRAFRYQVLDVERKEDYTKLLRVVEEREEELNITPNRMFYLSVGPEFFETIATNIHESGLGSVDGWKRLVIEKPFGHDLESARHLNQKLNQAFDETEIYRIDHYLGKPMVQQMGQLLHSALSEQELRSRSMASIQISANETLGVEERAGYYDHAGAIRDMFQNHMLQLLMMLTIELPNRSSVEEVGPLKRKIIKSLQPLHKMDVKHHIVRGQYGAGEIKEGQVVGYTNEPGIASDSQNDTFIAARLQSNDPFWKDIPLYIRTGKRLKEKVTRIVIEFKLEGPLKDLLIIEIGPNEGIFFQKSQSVQEHSEGELPIRNQVSFLKEGVTDAYESLIYDALMGDKTYFAHWDEVELSWEWVQPILEAYQENLLPLHIYPAGSFGPLEADELLARDGFHWWFDNKNASNDEATQGNVPTYHYNT</sequence>
<comment type="catalytic activity">
    <reaction evidence="6">
        <text>D-glucose 6-phosphate + NADP(+) = 6-phospho-D-glucono-1,5-lactone + NADPH + H(+)</text>
        <dbReference type="Rhea" id="RHEA:15841"/>
        <dbReference type="ChEBI" id="CHEBI:15378"/>
        <dbReference type="ChEBI" id="CHEBI:57783"/>
        <dbReference type="ChEBI" id="CHEBI:57955"/>
        <dbReference type="ChEBI" id="CHEBI:58349"/>
        <dbReference type="ChEBI" id="CHEBI:61548"/>
        <dbReference type="EC" id="1.1.1.49"/>
    </reaction>
</comment>
<dbReference type="GO" id="GO:0005829">
    <property type="term" value="C:cytosol"/>
    <property type="evidence" value="ECO:0007669"/>
    <property type="project" value="TreeGrafter"/>
</dbReference>
<feature type="active site" description="Proton acceptor" evidence="6">
    <location>
        <position position="241"/>
    </location>
</feature>
<feature type="binding site" evidence="6">
    <location>
        <position position="217"/>
    </location>
    <ligand>
        <name>substrate</name>
    </ligand>
</feature>
<dbReference type="GO" id="GO:0050661">
    <property type="term" value="F:NADP binding"/>
    <property type="evidence" value="ECO:0007669"/>
    <property type="project" value="UniProtKB-UniRule"/>
</dbReference>
<dbReference type="Gene3D" id="3.30.360.10">
    <property type="entry name" value="Dihydrodipicolinate Reductase, domain 2"/>
    <property type="match status" value="1"/>
</dbReference>
<dbReference type="GO" id="GO:0004345">
    <property type="term" value="F:glucose-6-phosphate dehydrogenase activity"/>
    <property type="evidence" value="ECO:0007669"/>
    <property type="project" value="UniProtKB-UniRule"/>
</dbReference>
<feature type="domain" description="Glucose-6-phosphate dehydrogenase C-terminal" evidence="8">
    <location>
        <begin position="201"/>
        <end position="474"/>
    </location>
</feature>
<dbReference type="AlphaFoldDB" id="A0A1C1A0K8"/>
<feature type="binding site" evidence="6">
    <location>
        <position position="150"/>
    </location>
    <ligand>
        <name>NADP(+)</name>
        <dbReference type="ChEBI" id="CHEBI:58349"/>
    </ligand>
</feature>
<dbReference type="PIRSF" id="PIRSF000110">
    <property type="entry name" value="G6PD"/>
    <property type="match status" value="1"/>
</dbReference>
<dbReference type="InterPro" id="IPR022675">
    <property type="entry name" value="G6P_DH_C"/>
</dbReference>
<evidence type="ECO:0000256" key="3">
    <source>
        <dbReference type="ARBA" id="ARBA00022857"/>
    </source>
</evidence>
<accession>A0A1C1A0K8</accession>
<evidence type="ECO:0000256" key="1">
    <source>
        <dbReference type="ARBA" id="ARBA00004937"/>
    </source>
</evidence>
<feature type="binding site" evidence="6">
    <location>
        <position position="341"/>
    </location>
    <ligand>
        <name>substrate</name>
    </ligand>
</feature>
<dbReference type="OrthoDB" id="9802739at2"/>
<proteinExistence type="inferred from homology"/>
<feature type="binding site" evidence="6">
    <location>
        <position position="180"/>
    </location>
    <ligand>
        <name>substrate</name>
    </ligand>
</feature>
<keyword evidence="2 6" id="KW-0313">Glucose metabolism</keyword>
<evidence type="ECO:0000259" key="8">
    <source>
        <dbReference type="Pfam" id="PF02781"/>
    </source>
</evidence>
<dbReference type="EMBL" id="LYPC01000022">
    <property type="protein sequence ID" value="OCT13900.1"/>
    <property type="molecule type" value="Genomic_DNA"/>
</dbReference>
<feature type="binding site" evidence="6">
    <location>
        <position position="44"/>
    </location>
    <ligand>
        <name>NADP(+)</name>
        <dbReference type="ChEBI" id="CHEBI:58349"/>
    </ligand>
</feature>
<keyword evidence="10" id="KW-1185">Reference proteome</keyword>
<keyword evidence="4 6" id="KW-0560">Oxidoreductase</keyword>
<comment type="similarity">
    <text evidence="6">Belongs to the glucose-6-phosphate dehydrogenase family.</text>
</comment>
<dbReference type="PRINTS" id="PR00079">
    <property type="entry name" value="G6PDHDRGNASE"/>
</dbReference>
<evidence type="ECO:0000256" key="6">
    <source>
        <dbReference type="HAMAP-Rule" id="MF_00966"/>
    </source>
</evidence>
<feature type="domain" description="Glucose-6-phosphate dehydrogenase NAD-binding" evidence="7">
    <location>
        <begin position="7"/>
        <end position="188"/>
    </location>
</feature>
<dbReference type="HAMAP" id="MF_00966">
    <property type="entry name" value="G6PD"/>
    <property type="match status" value="1"/>
</dbReference>
<keyword evidence="5 6" id="KW-0119">Carbohydrate metabolism</keyword>
<dbReference type="Gene3D" id="3.40.50.720">
    <property type="entry name" value="NAD(P)-binding Rossmann-like Domain"/>
    <property type="match status" value="1"/>
</dbReference>
<evidence type="ECO:0000259" key="7">
    <source>
        <dbReference type="Pfam" id="PF00479"/>
    </source>
</evidence>
<dbReference type="EC" id="1.1.1.49" evidence="6"/>
<evidence type="ECO:0000256" key="4">
    <source>
        <dbReference type="ARBA" id="ARBA00023002"/>
    </source>
</evidence>
<name>A0A1C1A0K8_9BACL</name>
<dbReference type="PANTHER" id="PTHR23429:SF0">
    <property type="entry name" value="GLUCOSE-6-PHOSPHATE 1-DEHYDROGENASE"/>
    <property type="match status" value="1"/>
</dbReference>
<dbReference type="UniPathway" id="UPA00115">
    <property type="reaction ID" value="UER00408"/>
</dbReference>
<dbReference type="Pfam" id="PF00479">
    <property type="entry name" value="G6PD_N"/>
    <property type="match status" value="1"/>
</dbReference>
<feature type="binding site" evidence="6">
    <location>
        <position position="236"/>
    </location>
    <ligand>
        <name>substrate</name>
    </ligand>
</feature>
<feature type="binding site" evidence="6">
    <location>
        <begin position="10"/>
        <end position="17"/>
    </location>
    <ligand>
        <name>NADP(+)</name>
        <dbReference type="ChEBI" id="CHEBI:58349"/>
    </ligand>
</feature>
<gene>
    <name evidence="6" type="primary">zwf</name>
    <name evidence="9" type="ORF">A8709_18505</name>
</gene>
<dbReference type="Pfam" id="PF02781">
    <property type="entry name" value="G6PD_C"/>
    <property type="match status" value="1"/>
</dbReference>
<keyword evidence="3 6" id="KW-0521">NADP</keyword>
<evidence type="ECO:0000256" key="5">
    <source>
        <dbReference type="ARBA" id="ARBA00023277"/>
    </source>
</evidence>
<dbReference type="NCBIfam" id="TIGR00871">
    <property type="entry name" value="zwf"/>
    <property type="match status" value="1"/>
</dbReference>
<feature type="binding site" evidence="6">
    <location>
        <position position="346"/>
    </location>
    <ligand>
        <name>substrate</name>
    </ligand>
</feature>
<dbReference type="STRING" id="512399.A8709_18505"/>
<evidence type="ECO:0000256" key="2">
    <source>
        <dbReference type="ARBA" id="ARBA00022526"/>
    </source>
</evidence>
<comment type="function">
    <text evidence="6">Catalyzes the oxidation of glucose 6-phosphate to 6-phosphogluconolactone.</text>
</comment>
<comment type="pathway">
    <text evidence="1 6">Carbohydrate degradation; pentose phosphate pathway; D-ribulose 5-phosphate from D-glucose 6-phosphate (oxidative stage): step 1/3.</text>
</comment>
<comment type="caution">
    <text evidence="9">The sequence shown here is derived from an EMBL/GenBank/DDBJ whole genome shotgun (WGS) entry which is preliminary data.</text>
</comment>
<feature type="binding site" evidence="6">
    <location>
        <begin position="87"/>
        <end position="88"/>
    </location>
    <ligand>
        <name>NADP(+)</name>
        <dbReference type="ChEBI" id="CHEBI:58349"/>
    </ligand>
</feature>
<evidence type="ECO:0000313" key="9">
    <source>
        <dbReference type="EMBL" id="OCT13900.1"/>
    </source>
</evidence>
<dbReference type="InterPro" id="IPR022674">
    <property type="entry name" value="G6P_DH_NAD-bd"/>
</dbReference>
<dbReference type="Proteomes" id="UP000093309">
    <property type="component" value="Unassembled WGS sequence"/>
</dbReference>
<dbReference type="InterPro" id="IPR036291">
    <property type="entry name" value="NAD(P)-bd_dom_sf"/>
</dbReference>
<dbReference type="SUPFAM" id="SSF51735">
    <property type="entry name" value="NAD(P)-binding Rossmann-fold domains"/>
    <property type="match status" value="1"/>
</dbReference>
<protein>
    <recommendedName>
        <fullName evidence="6">Glucose-6-phosphate 1-dehydrogenase</fullName>
        <shortName evidence="6">G6PD</shortName>
        <ecNumber evidence="6">1.1.1.49</ecNumber>
    </recommendedName>
</protein>
<dbReference type="GO" id="GO:0006006">
    <property type="term" value="P:glucose metabolic process"/>
    <property type="evidence" value="ECO:0007669"/>
    <property type="project" value="UniProtKB-KW"/>
</dbReference>
<dbReference type="PANTHER" id="PTHR23429">
    <property type="entry name" value="GLUCOSE-6-PHOSPHATE 1-DEHYDROGENASE G6PD"/>
    <property type="match status" value="1"/>
</dbReference>
<evidence type="ECO:0000313" key="10">
    <source>
        <dbReference type="Proteomes" id="UP000093309"/>
    </source>
</evidence>
<dbReference type="SUPFAM" id="SSF55347">
    <property type="entry name" value="Glyceraldehyde-3-phosphate dehydrogenase-like, C-terminal domain"/>
    <property type="match status" value="1"/>
</dbReference>
<organism evidence="9 10">
    <name type="scientific">Paenibacillus pectinilyticus</name>
    <dbReference type="NCBI Taxonomy" id="512399"/>
    <lineage>
        <taxon>Bacteria</taxon>
        <taxon>Bacillati</taxon>
        <taxon>Bacillota</taxon>
        <taxon>Bacilli</taxon>
        <taxon>Bacillales</taxon>
        <taxon>Paenibacillaceae</taxon>
        <taxon>Paenibacillus</taxon>
    </lineage>
</organism>
<feature type="binding site" evidence="6">
    <location>
        <position position="184"/>
    </location>
    <ligand>
        <name>substrate</name>
    </ligand>
</feature>
<dbReference type="InterPro" id="IPR001282">
    <property type="entry name" value="G6P_DH"/>
</dbReference>